<evidence type="ECO:0000256" key="1">
    <source>
        <dbReference type="SAM" id="MobiDB-lite"/>
    </source>
</evidence>
<dbReference type="AlphaFoldDB" id="S9QUE4"/>
<dbReference type="EMBL" id="ANAH02000001">
    <property type="protein sequence ID" value="EPX64944.1"/>
    <property type="molecule type" value="Genomic_DNA"/>
</dbReference>
<sequence>MRRWRAEQPGREDHDHEPSHQALPPTHHGPPAWGRRSPVAHRHPTNTHAPLRPPGYPRTCRHLPSRCGARWPTSPACRRMACSSSALRSTTRRTAIWLHASSREH</sequence>
<reference evidence="2" key="1">
    <citation type="submission" date="2013-05" db="EMBL/GenBank/DDBJ databases">
        <title>Genome assembly of Cystobacter fuscus DSM 2262.</title>
        <authorList>
            <person name="Sharma G."/>
            <person name="Khatri I."/>
            <person name="Kaur C."/>
            <person name="Mayilraj S."/>
            <person name="Subramanian S."/>
        </authorList>
    </citation>
    <scope>NUCLEOTIDE SEQUENCE [LARGE SCALE GENOMIC DNA]</scope>
    <source>
        <strain evidence="2">DSM 2262</strain>
    </source>
</reference>
<proteinExistence type="predicted"/>
<evidence type="ECO:0000313" key="3">
    <source>
        <dbReference type="Proteomes" id="UP000011682"/>
    </source>
</evidence>
<feature type="compositionally biased region" description="Basic and acidic residues" evidence="1">
    <location>
        <begin position="1"/>
        <end position="19"/>
    </location>
</feature>
<keyword evidence="3" id="KW-1185">Reference proteome</keyword>
<organism evidence="2 3">
    <name type="scientific">Cystobacter fuscus (strain ATCC 25194 / DSM 2262 / NBRC 100088 / M29)</name>
    <dbReference type="NCBI Taxonomy" id="1242864"/>
    <lineage>
        <taxon>Bacteria</taxon>
        <taxon>Pseudomonadati</taxon>
        <taxon>Myxococcota</taxon>
        <taxon>Myxococcia</taxon>
        <taxon>Myxococcales</taxon>
        <taxon>Cystobacterineae</taxon>
        <taxon>Archangiaceae</taxon>
        <taxon>Cystobacter</taxon>
    </lineage>
</organism>
<dbReference type="Proteomes" id="UP000011682">
    <property type="component" value="Unassembled WGS sequence"/>
</dbReference>
<protein>
    <submittedName>
        <fullName evidence="2">Uncharacterized protein</fullName>
    </submittedName>
</protein>
<accession>S9QUE4</accession>
<comment type="caution">
    <text evidence="2">The sequence shown here is derived from an EMBL/GenBank/DDBJ whole genome shotgun (WGS) entry which is preliminary data.</text>
</comment>
<gene>
    <name evidence="2" type="ORF">D187_000369</name>
</gene>
<name>S9QUE4_CYSF2</name>
<evidence type="ECO:0000313" key="2">
    <source>
        <dbReference type="EMBL" id="EPX64944.1"/>
    </source>
</evidence>
<feature type="region of interest" description="Disordered" evidence="1">
    <location>
        <begin position="1"/>
        <end position="59"/>
    </location>
</feature>